<dbReference type="InterPro" id="IPR007213">
    <property type="entry name" value="Ppm1/Ppm2/Tcmp"/>
</dbReference>
<dbReference type="InterPro" id="IPR011610">
    <property type="entry name" value="SAM_mthyl_Trfase_ML2640-like"/>
</dbReference>
<organism evidence="6 7">
    <name type="scientific">Ectocarpus siliculosus</name>
    <name type="common">Brown alga</name>
    <name type="synonym">Conferva siliculosa</name>
    <dbReference type="NCBI Taxonomy" id="2880"/>
    <lineage>
        <taxon>Eukaryota</taxon>
        <taxon>Sar</taxon>
        <taxon>Stramenopiles</taxon>
        <taxon>Ochrophyta</taxon>
        <taxon>PX clade</taxon>
        <taxon>Phaeophyceae</taxon>
        <taxon>Ectocarpales</taxon>
        <taxon>Ectocarpaceae</taxon>
        <taxon>Ectocarpus</taxon>
    </lineage>
</organism>
<feature type="chain" id="PRO_5003117100" evidence="5">
    <location>
        <begin position="20"/>
        <end position="405"/>
    </location>
</feature>
<dbReference type="InParanoid" id="D8LGT9"/>
<evidence type="ECO:0000313" key="7">
    <source>
        <dbReference type="Proteomes" id="UP000002630"/>
    </source>
</evidence>
<dbReference type="NCBIfam" id="TIGR00027">
    <property type="entry name" value="mthyl_TIGR00027"/>
    <property type="match status" value="1"/>
</dbReference>
<protein>
    <submittedName>
        <fullName evidence="6">Uncharacterized protein</fullName>
    </submittedName>
</protein>
<evidence type="ECO:0000256" key="2">
    <source>
        <dbReference type="ARBA" id="ARBA00022603"/>
    </source>
</evidence>
<dbReference type="OrthoDB" id="203237at2759"/>
<dbReference type="PANTHER" id="PTHR43619">
    <property type="entry name" value="S-ADENOSYL-L-METHIONINE-DEPENDENT METHYLTRANSFERASE YKTD-RELATED"/>
    <property type="match status" value="1"/>
</dbReference>
<feature type="region of interest" description="Disordered" evidence="4">
    <location>
        <begin position="24"/>
        <end position="75"/>
    </location>
</feature>
<dbReference type="InterPro" id="IPR029063">
    <property type="entry name" value="SAM-dependent_MTases_sf"/>
</dbReference>
<accession>D8LGT9</accession>
<evidence type="ECO:0000313" key="6">
    <source>
        <dbReference type="EMBL" id="CBN75792.1"/>
    </source>
</evidence>
<dbReference type="PANTHER" id="PTHR43619:SF2">
    <property type="entry name" value="S-ADENOSYL-L-METHIONINE-DEPENDENT METHYLTRANSFERASES SUPERFAMILY PROTEIN"/>
    <property type="match status" value="1"/>
</dbReference>
<dbReference type="Pfam" id="PF04072">
    <property type="entry name" value="LCM"/>
    <property type="match status" value="1"/>
</dbReference>
<keyword evidence="5" id="KW-0732">Signal</keyword>
<gene>
    <name evidence="6" type="ORF">Esi_0181_0013</name>
</gene>
<reference evidence="6 7" key="1">
    <citation type="journal article" date="2010" name="Nature">
        <title>The Ectocarpus genome and the independent evolution of multicellularity in brown algae.</title>
        <authorList>
            <person name="Cock J.M."/>
            <person name="Sterck L."/>
            <person name="Rouze P."/>
            <person name="Scornet D."/>
            <person name="Allen A.E."/>
            <person name="Amoutzias G."/>
            <person name="Anthouard V."/>
            <person name="Artiguenave F."/>
            <person name="Aury J.M."/>
            <person name="Badger J.H."/>
            <person name="Beszteri B."/>
            <person name="Billiau K."/>
            <person name="Bonnet E."/>
            <person name="Bothwell J.H."/>
            <person name="Bowler C."/>
            <person name="Boyen C."/>
            <person name="Brownlee C."/>
            <person name="Carrano C.J."/>
            <person name="Charrier B."/>
            <person name="Cho G.Y."/>
            <person name="Coelho S.M."/>
            <person name="Collen J."/>
            <person name="Corre E."/>
            <person name="Da Silva C."/>
            <person name="Delage L."/>
            <person name="Delaroque N."/>
            <person name="Dittami S.M."/>
            <person name="Doulbeau S."/>
            <person name="Elias M."/>
            <person name="Farnham G."/>
            <person name="Gachon C.M."/>
            <person name="Gschloessl B."/>
            <person name="Heesch S."/>
            <person name="Jabbari K."/>
            <person name="Jubin C."/>
            <person name="Kawai H."/>
            <person name="Kimura K."/>
            <person name="Kloareg B."/>
            <person name="Kupper F.C."/>
            <person name="Lang D."/>
            <person name="Le Bail A."/>
            <person name="Leblanc C."/>
            <person name="Lerouge P."/>
            <person name="Lohr M."/>
            <person name="Lopez P.J."/>
            <person name="Martens C."/>
            <person name="Maumus F."/>
            <person name="Michel G."/>
            <person name="Miranda-Saavedra D."/>
            <person name="Morales J."/>
            <person name="Moreau H."/>
            <person name="Motomura T."/>
            <person name="Nagasato C."/>
            <person name="Napoli C.A."/>
            <person name="Nelson D.R."/>
            <person name="Nyvall-Collen P."/>
            <person name="Peters A.F."/>
            <person name="Pommier C."/>
            <person name="Potin P."/>
            <person name="Poulain J."/>
            <person name="Quesneville H."/>
            <person name="Read B."/>
            <person name="Rensing S.A."/>
            <person name="Ritter A."/>
            <person name="Rousvoal S."/>
            <person name="Samanta M."/>
            <person name="Samson G."/>
            <person name="Schroeder D.C."/>
            <person name="Segurens B."/>
            <person name="Strittmatter M."/>
            <person name="Tonon T."/>
            <person name="Tregear J.W."/>
            <person name="Valentin K."/>
            <person name="von Dassow P."/>
            <person name="Yamagishi T."/>
            <person name="Van de Peer Y."/>
            <person name="Wincker P."/>
        </authorList>
    </citation>
    <scope>NUCLEOTIDE SEQUENCE [LARGE SCALE GENOMIC DNA]</scope>
    <source>
        <strain evidence="7">Ec32 / CCAP1310/4</strain>
    </source>
</reference>
<dbReference type="SUPFAM" id="SSF53335">
    <property type="entry name" value="S-adenosyl-L-methionine-dependent methyltransferases"/>
    <property type="match status" value="1"/>
</dbReference>
<dbReference type="GO" id="GO:0008168">
    <property type="term" value="F:methyltransferase activity"/>
    <property type="evidence" value="ECO:0007669"/>
    <property type="project" value="UniProtKB-KW"/>
</dbReference>
<evidence type="ECO:0000256" key="3">
    <source>
        <dbReference type="ARBA" id="ARBA00022679"/>
    </source>
</evidence>
<feature type="signal peptide" evidence="5">
    <location>
        <begin position="1"/>
        <end position="19"/>
    </location>
</feature>
<feature type="compositionally biased region" description="Low complexity" evidence="4">
    <location>
        <begin position="59"/>
        <end position="75"/>
    </location>
</feature>
<dbReference type="EMBL" id="FN649760">
    <property type="protein sequence ID" value="CBN75792.1"/>
    <property type="molecule type" value="Genomic_DNA"/>
</dbReference>
<sequence>MRVVGRMLLGVSAFGCVAMATPSSSGGAVGATAPQKAPVSPPTPPKAESAADENCDAGSSSDDSNDSSSSNLDLTSSDTVAYSSRMIAAARALESRRRDRLFDDPYAELLAGPDAMQTVEDKAQEESSLPPLEATAAATAAAASDGVPRDVQRRLAIRTRFCDDFFEDCAGPRGIKQIVSLGAGMDTRGLRLRASGDTKVFEVDQALVLRVKGALLTQAAAADEVAAALAGFRERRDGGVGQGRVVPVEADLSVEGWQGELFEAGFDPSLPSAWILEGLTMYLEEKELVALLRVLASLSSPGSAFCATCVSAESVERAQNSASPLMGRWKWGSDNPQAFFEANFPEGWSFNGVTCGTPGEFPQGADYGVGFVGKAPAYVIGYFSSSSSSSSRGGVRRVASLAEGQ</sequence>
<keyword evidence="3" id="KW-0808">Transferase</keyword>
<dbReference type="eggNOG" id="ENOG502QRNU">
    <property type="taxonomic scope" value="Eukaryota"/>
</dbReference>
<keyword evidence="2" id="KW-0489">Methyltransferase</keyword>
<evidence type="ECO:0000256" key="5">
    <source>
        <dbReference type="SAM" id="SignalP"/>
    </source>
</evidence>
<name>D8LGT9_ECTSI</name>
<evidence type="ECO:0000256" key="1">
    <source>
        <dbReference type="ARBA" id="ARBA00008138"/>
    </source>
</evidence>
<dbReference type="AlphaFoldDB" id="D8LGT9"/>
<keyword evidence="7" id="KW-1185">Reference proteome</keyword>
<dbReference type="GO" id="GO:0032259">
    <property type="term" value="P:methylation"/>
    <property type="evidence" value="ECO:0007669"/>
    <property type="project" value="UniProtKB-KW"/>
</dbReference>
<proteinExistence type="inferred from homology"/>
<dbReference type="STRING" id="2880.D8LGT9"/>
<evidence type="ECO:0000256" key="4">
    <source>
        <dbReference type="SAM" id="MobiDB-lite"/>
    </source>
</evidence>
<dbReference type="Gene3D" id="3.40.50.150">
    <property type="entry name" value="Vaccinia Virus protein VP39"/>
    <property type="match status" value="1"/>
</dbReference>
<feature type="region of interest" description="Disordered" evidence="4">
    <location>
        <begin position="385"/>
        <end position="405"/>
    </location>
</feature>
<dbReference type="Proteomes" id="UP000002630">
    <property type="component" value="Unassembled WGS sequence"/>
</dbReference>
<comment type="similarity">
    <text evidence="1">Belongs to the UPF0677 family.</text>
</comment>